<keyword evidence="1" id="KW-1133">Transmembrane helix</keyword>
<dbReference type="Proteomes" id="UP001625389">
    <property type="component" value="Unassembled WGS sequence"/>
</dbReference>
<feature type="transmembrane region" description="Helical" evidence="1">
    <location>
        <begin position="161"/>
        <end position="182"/>
    </location>
</feature>
<feature type="transmembrane region" description="Helical" evidence="1">
    <location>
        <begin position="42"/>
        <end position="66"/>
    </location>
</feature>
<evidence type="ECO:0000313" key="3">
    <source>
        <dbReference type="Proteomes" id="UP001625389"/>
    </source>
</evidence>
<feature type="transmembrane region" description="Helical" evidence="1">
    <location>
        <begin position="126"/>
        <end position="149"/>
    </location>
</feature>
<feature type="transmembrane region" description="Helical" evidence="1">
    <location>
        <begin position="292"/>
        <end position="313"/>
    </location>
</feature>
<dbReference type="RefSeq" id="WP_407136786.1">
    <property type="nucleotide sequence ID" value="NZ_JBGQPK010000003.1"/>
</dbReference>
<accession>A0ABW8U9W8</accession>
<feature type="transmembrane region" description="Helical" evidence="1">
    <location>
        <begin position="325"/>
        <end position="351"/>
    </location>
</feature>
<organism evidence="2 3">
    <name type="scientific">Loigolactobacillus zhaoyuanensis</name>
    <dbReference type="NCBI Taxonomy" id="2486017"/>
    <lineage>
        <taxon>Bacteria</taxon>
        <taxon>Bacillati</taxon>
        <taxon>Bacillota</taxon>
        <taxon>Bacilli</taxon>
        <taxon>Lactobacillales</taxon>
        <taxon>Lactobacillaceae</taxon>
        <taxon>Loigolactobacillus</taxon>
    </lineage>
</organism>
<feature type="transmembrane region" description="Helical" evidence="1">
    <location>
        <begin position="12"/>
        <end position="30"/>
    </location>
</feature>
<evidence type="ECO:0000313" key="2">
    <source>
        <dbReference type="EMBL" id="MFL2028281.1"/>
    </source>
</evidence>
<name>A0ABW8U9W8_9LACO</name>
<keyword evidence="1" id="KW-0472">Membrane</keyword>
<keyword evidence="1" id="KW-0812">Transmembrane</keyword>
<proteinExistence type="predicted"/>
<sequence length="593" mass="67851">MEPLQKFVEAVPWLVIMLLIMIFPCLVYIFDYWRRTLSHLNSIVLLSVVIGGFLGLLGVLWSTLWLLNTKLLVSGYVDAQLNKFSLAFYFSIVGLAVLWAIVNILLNVRRHQRQVDHISEEPVYSWLPTLFAWWLLIIDGRAVIGVYLLPQLHLQRGFISLWAAFMIVLVWWVIALYILQGIDYYVHRFNRRWATTNRGRNQKNWFLPLHRGRIHHRLKKSATLKKRHRRPALFETDANHIFSKSGDKAANIAVENLKINVILAIYTFVLAIVVPIVVLSALLIGGQQFNPLLYLLIVIGVVGVILATISLIYSRRNNLRTTGSILALVGTIMVATGIMMLPFFIVTPLLIVADWFLLHPVNIAAMTPTGKQIVQMNAYGSARSAKRRIKQIVSGNTADVKLPISFYFNTDFILKLIPIVGIATISIYVFIWIMTRDNAQPGSTPPMLISLALVLVVFVIGDLIVWFIWKRVARPIVTLGQRGLSYRKRRQQFFVSWNDITDLMNVVIPTSQISVSCLFIFANDPAKYIDTSLHFSPQKEKFERWLHGIRPEYFQNDFAGVVLTIPIDQLGIEPQIFLNLVTNLWKQNDRNLN</sequence>
<reference evidence="2 3" key="1">
    <citation type="submission" date="2024-08" db="EMBL/GenBank/DDBJ databases">
        <authorList>
            <person name="Arias E."/>
        </authorList>
    </citation>
    <scope>NUCLEOTIDE SEQUENCE [LARGE SCALE GENOMIC DNA]</scope>
    <source>
        <strain evidence="2 3">FAM 25317</strain>
    </source>
</reference>
<gene>
    <name evidence="2" type="ORF">ACEN34_01490</name>
</gene>
<evidence type="ECO:0000256" key="1">
    <source>
        <dbReference type="SAM" id="Phobius"/>
    </source>
</evidence>
<feature type="transmembrane region" description="Helical" evidence="1">
    <location>
        <begin position="261"/>
        <end position="286"/>
    </location>
</feature>
<feature type="transmembrane region" description="Helical" evidence="1">
    <location>
        <begin position="412"/>
        <end position="435"/>
    </location>
</feature>
<protein>
    <submittedName>
        <fullName evidence="2">Uncharacterized protein</fullName>
    </submittedName>
</protein>
<feature type="transmembrane region" description="Helical" evidence="1">
    <location>
        <begin position="86"/>
        <end position="106"/>
    </location>
</feature>
<comment type="caution">
    <text evidence="2">The sequence shown here is derived from an EMBL/GenBank/DDBJ whole genome shotgun (WGS) entry which is preliminary data.</text>
</comment>
<keyword evidence="3" id="KW-1185">Reference proteome</keyword>
<dbReference type="EMBL" id="JBGQPK010000003">
    <property type="protein sequence ID" value="MFL2028281.1"/>
    <property type="molecule type" value="Genomic_DNA"/>
</dbReference>
<feature type="transmembrane region" description="Helical" evidence="1">
    <location>
        <begin position="447"/>
        <end position="469"/>
    </location>
</feature>